<dbReference type="Gramene" id="QL07p000973:mrna">
    <property type="protein sequence ID" value="QL07p000973:mrna"/>
    <property type="gene ID" value="QL07p000973"/>
</dbReference>
<dbReference type="EMBL" id="LRBV02000007">
    <property type="status" value="NOT_ANNOTATED_CDS"/>
    <property type="molecule type" value="Genomic_DNA"/>
</dbReference>
<reference evidence="1" key="2">
    <citation type="submission" date="2021-01" db="UniProtKB">
        <authorList>
            <consortium name="EnsemblPlants"/>
        </authorList>
    </citation>
    <scope>IDENTIFICATION</scope>
</reference>
<organism evidence="1 2">
    <name type="scientific">Quercus lobata</name>
    <name type="common">Valley oak</name>
    <dbReference type="NCBI Taxonomy" id="97700"/>
    <lineage>
        <taxon>Eukaryota</taxon>
        <taxon>Viridiplantae</taxon>
        <taxon>Streptophyta</taxon>
        <taxon>Embryophyta</taxon>
        <taxon>Tracheophyta</taxon>
        <taxon>Spermatophyta</taxon>
        <taxon>Magnoliopsida</taxon>
        <taxon>eudicotyledons</taxon>
        <taxon>Gunneridae</taxon>
        <taxon>Pentapetalae</taxon>
        <taxon>rosids</taxon>
        <taxon>fabids</taxon>
        <taxon>Fagales</taxon>
        <taxon>Fagaceae</taxon>
        <taxon>Quercus</taxon>
    </lineage>
</organism>
<accession>A0A7N2M1Y7</accession>
<name>A0A7N2M1Y7_QUELO</name>
<sequence>MGLRQVSRMNPNAATEIWFLRSKIQHPQPGVKFLIHFRGFRWRSLYALQITCSQFFPFRIHGLADMTVLGHYSCQTEGGRKLMGQPLVHSQRLGSLIAHQPCIYVLDTPGVLVPSILDIKTGLKLALVGTALHWKHLNNRRLEEIRYDSREKHEYNLKDLRPKRRKPPNDSDMLYVEDLVTKVQCALYLTLLEIIGNVEDESDLESLIEQ</sequence>
<evidence type="ECO:0000313" key="1">
    <source>
        <dbReference type="EnsemblPlants" id="QL07p000973:mrna"/>
    </source>
</evidence>
<reference evidence="1 2" key="1">
    <citation type="journal article" date="2016" name="G3 (Bethesda)">
        <title>First Draft Assembly and Annotation of the Genome of a California Endemic Oak Quercus lobata Nee (Fagaceae).</title>
        <authorList>
            <person name="Sork V.L."/>
            <person name="Fitz-Gibbon S.T."/>
            <person name="Puiu D."/>
            <person name="Crepeau M."/>
            <person name="Gugger P.F."/>
            <person name="Sherman R."/>
            <person name="Stevens K."/>
            <person name="Langley C.H."/>
            <person name="Pellegrini M."/>
            <person name="Salzberg S.L."/>
        </authorList>
    </citation>
    <scope>NUCLEOTIDE SEQUENCE [LARGE SCALE GENOMIC DNA]</scope>
    <source>
        <strain evidence="1 2">cv. SW786</strain>
    </source>
</reference>
<protein>
    <submittedName>
        <fullName evidence="1">Uncharacterized protein</fullName>
    </submittedName>
</protein>
<dbReference type="AlphaFoldDB" id="A0A7N2M1Y7"/>
<evidence type="ECO:0000313" key="2">
    <source>
        <dbReference type="Proteomes" id="UP000594261"/>
    </source>
</evidence>
<dbReference type="InParanoid" id="A0A7N2M1Y7"/>
<dbReference type="EnsemblPlants" id="QL07p000973:mrna">
    <property type="protein sequence ID" value="QL07p000973:mrna"/>
    <property type="gene ID" value="QL07p000973"/>
</dbReference>
<proteinExistence type="predicted"/>
<dbReference type="Proteomes" id="UP000594261">
    <property type="component" value="Chromosome 7"/>
</dbReference>
<keyword evidence="2" id="KW-1185">Reference proteome</keyword>